<dbReference type="Gene3D" id="2.60.40.2360">
    <property type="entry name" value="Intracellular proteinase inhibitor BsuPI"/>
    <property type="match status" value="1"/>
</dbReference>
<reference evidence="4" key="1">
    <citation type="submission" date="2016-10" db="EMBL/GenBank/DDBJ databases">
        <authorList>
            <person name="Varghese N."/>
            <person name="Submissions S."/>
        </authorList>
    </citation>
    <scope>NUCLEOTIDE SEQUENCE [LARGE SCALE GENOMIC DNA]</scope>
    <source>
        <strain evidence="4">DSM 21632</strain>
    </source>
</reference>
<evidence type="ECO:0000313" key="3">
    <source>
        <dbReference type="EMBL" id="SDH69110.1"/>
    </source>
</evidence>
<sequence length="146" mass="16244">MWKRTIPVLFSILLFTAFAANAAGGVSQDVPSTSKDDISWETNKETYTADEVISLSLKNNTSNAISFGTPYAIEVFKDGKWMRTSLTDDLMFTQQTITLSPGETYKTTVDLNLFKEKIKPGFYKIVKQVNSHGKPYKAGAAFQVVE</sequence>
<feature type="domain" description="Bacterial Ig-like" evidence="2">
    <location>
        <begin position="37"/>
        <end position="134"/>
    </location>
</feature>
<dbReference type="AlphaFoldDB" id="A0A1G8EH44"/>
<feature type="signal peptide" evidence="1">
    <location>
        <begin position="1"/>
        <end position="22"/>
    </location>
</feature>
<dbReference type="Proteomes" id="UP000199163">
    <property type="component" value="Unassembled WGS sequence"/>
</dbReference>
<dbReference type="STRING" id="568899.SAMN05192534_10992"/>
<accession>A0A1G8EH44</accession>
<evidence type="ECO:0000313" key="4">
    <source>
        <dbReference type="Proteomes" id="UP000199163"/>
    </source>
</evidence>
<dbReference type="Pfam" id="PF20251">
    <property type="entry name" value="Big_14"/>
    <property type="match status" value="1"/>
</dbReference>
<keyword evidence="1" id="KW-0732">Signal</keyword>
<evidence type="ECO:0000256" key="1">
    <source>
        <dbReference type="SAM" id="SignalP"/>
    </source>
</evidence>
<evidence type="ECO:0000259" key="2">
    <source>
        <dbReference type="Pfam" id="PF20251"/>
    </source>
</evidence>
<dbReference type="RefSeq" id="WP_091273238.1">
    <property type="nucleotide sequence ID" value="NZ_FNDK01000009.1"/>
</dbReference>
<name>A0A1G8EH44_9BACI</name>
<organism evidence="3 4">
    <name type="scientific">Alteribacillus persepolensis</name>
    <dbReference type="NCBI Taxonomy" id="568899"/>
    <lineage>
        <taxon>Bacteria</taxon>
        <taxon>Bacillati</taxon>
        <taxon>Bacillota</taxon>
        <taxon>Bacilli</taxon>
        <taxon>Bacillales</taxon>
        <taxon>Bacillaceae</taxon>
        <taxon>Alteribacillus</taxon>
    </lineage>
</organism>
<dbReference type="InterPro" id="IPR046878">
    <property type="entry name" value="Big_14"/>
</dbReference>
<dbReference type="EMBL" id="FNDK01000009">
    <property type="protein sequence ID" value="SDH69110.1"/>
    <property type="molecule type" value="Genomic_DNA"/>
</dbReference>
<dbReference type="InterPro" id="IPR038144">
    <property type="entry name" value="IPI"/>
</dbReference>
<proteinExistence type="predicted"/>
<protein>
    <recommendedName>
        <fullName evidence="2">Bacterial Ig-like domain-containing protein</fullName>
    </recommendedName>
</protein>
<feature type="chain" id="PRO_5011523580" description="Bacterial Ig-like domain-containing protein" evidence="1">
    <location>
        <begin position="23"/>
        <end position="146"/>
    </location>
</feature>
<gene>
    <name evidence="3" type="ORF">SAMN05192534_10992</name>
</gene>
<dbReference type="OrthoDB" id="2085239at2"/>
<keyword evidence="4" id="KW-1185">Reference proteome</keyword>